<evidence type="ECO:0000256" key="2">
    <source>
        <dbReference type="ARBA" id="ARBA00023015"/>
    </source>
</evidence>
<dbReference type="Pfam" id="PF03965">
    <property type="entry name" value="Penicillinase_R"/>
    <property type="match status" value="1"/>
</dbReference>
<dbReference type="InterPro" id="IPR005650">
    <property type="entry name" value="BlaI_family"/>
</dbReference>
<dbReference type="InterPro" id="IPR036390">
    <property type="entry name" value="WH_DNA-bd_sf"/>
</dbReference>
<dbReference type="Gene3D" id="1.10.10.10">
    <property type="entry name" value="Winged helix-like DNA-binding domain superfamily/Winged helix DNA-binding domain"/>
    <property type="match status" value="1"/>
</dbReference>
<evidence type="ECO:0000256" key="3">
    <source>
        <dbReference type="ARBA" id="ARBA00023125"/>
    </source>
</evidence>
<reference evidence="6" key="1">
    <citation type="journal article" date="2019" name="Int. J. Syst. Evol. Microbiol.">
        <title>The Global Catalogue of Microorganisms (GCM) 10K type strain sequencing project: providing services to taxonomists for standard genome sequencing and annotation.</title>
        <authorList>
            <consortium name="The Broad Institute Genomics Platform"/>
            <consortium name="The Broad Institute Genome Sequencing Center for Infectious Disease"/>
            <person name="Wu L."/>
            <person name="Ma J."/>
        </authorList>
    </citation>
    <scope>NUCLEOTIDE SEQUENCE [LARGE SCALE GENOMIC DNA]</scope>
    <source>
        <strain evidence="6">CGMCC 4.6946</strain>
    </source>
</reference>
<sequence>MARNDPKRAAPLGELERSIMEILWQAAAPLSAYDLQDRLPDAGDGSRPRAATTVLTVLSRLERKGFVQRDRAFRPHRYRAAASREEHMANLMHEVLGSSDDRTAVLERFVGQVSPEEAQTLRRLLGGS</sequence>
<gene>
    <name evidence="5" type="ORF">ACFPCS_12460</name>
</gene>
<dbReference type="InterPro" id="IPR036388">
    <property type="entry name" value="WH-like_DNA-bd_sf"/>
</dbReference>
<accession>A0ABV9TK60</accession>
<evidence type="ECO:0000256" key="1">
    <source>
        <dbReference type="ARBA" id="ARBA00011046"/>
    </source>
</evidence>
<organism evidence="5 6">
    <name type="scientific">Kocuria oceani</name>
    <dbReference type="NCBI Taxonomy" id="988827"/>
    <lineage>
        <taxon>Bacteria</taxon>
        <taxon>Bacillati</taxon>
        <taxon>Actinomycetota</taxon>
        <taxon>Actinomycetes</taxon>
        <taxon>Micrococcales</taxon>
        <taxon>Micrococcaceae</taxon>
        <taxon>Kocuria</taxon>
    </lineage>
</organism>
<name>A0ABV9TK60_9MICC</name>
<keyword evidence="3" id="KW-0238">DNA-binding</keyword>
<evidence type="ECO:0000313" key="6">
    <source>
        <dbReference type="Proteomes" id="UP001595797"/>
    </source>
</evidence>
<dbReference type="Proteomes" id="UP001595797">
    <property type="component" value="Unassembled WGS sequence"/>
</dbReference>
<dbReference type="RefSeq" id="WP_255396089.1">
    <property type="nucleotide sequence ID" value="NZ_JARAMH010000011.1"/>
</dbReference>
<protein>
    <submittedName>
        <fullName evidence="5">BlaI/MecI/CopY family transcriptional regulator</fullName>
    </submittedName>
</protein>
<dbReference type="SUPFAM" id="SSF46785">
    <property type="entry name" value="Winged helix' DNA-binding domain"/>
    <property type="match status" value="1"/>
</dbReference>
<comment type="similarity">
    <text evidence="1">Belongs to the BlaI transcriptional regulatory family.</text>
</comment>
<evidence type="ECO:0000256" key="4">
    <source>
        <dbReference type="ARBA" id="ARBA00023163"/>
    </source>
</evidence>
<keyword evidence="2" id="KW-0805">Transcription regulation</keyword>
<comment type="caution">
    <text evidence="5">The sequence shown here is derived from an EMBL/GenBank/DDBJ whole genome shotgun (WGS) entry which is preliminary data.</text>
</comment>
<keyword evidence="6" id="KW-1185">Reference proteome</keyword>
<dbReference type="Gene3D" id="6.10.140.850">
    <property type="match status" value="1"/>
</dbReference>
<keyword evidence="4" id="KW-0804">Transcription</keyword>
<dbReference type="EMBL" id="JBHSIW010000017">
    <property type="protein sequence ID" value="MFC4904381.1"/>
    <property type="molecule type" value="Genomic_DNA"/>
</dbReference>
<evidence type="ECO:0000313" key="5">
    <source>
        <dbReference type="EMBL" id="MFC4904381.1"/>
    </source>
</evidence>
<proteinExistence type="inferred from homology"/>